<proteinExistence type="predicted"/>
<dbReference type="OrthoDB" id="2874807at2"/>
<evidence type="ECO:0000313" key="2">
    <source>
        <dbReference type="Proteomes" id="UP000001349"/>
    </source>
</evidence>
<dbReference type="AlphaFoldDB" id="B8I1Y3"/>
<keyword evidence="2" id="KW-1185">Reference proteome</keyword>
<dbReference type="PANTHER" id="PTHR40080:SF1">
    <property type="entry name" value="TRPR-LIKE PROTEIN YERC_YECD"/>
    <property type="match status" value="1"/>
</dbReference>
<dbReference type="STRING" id="394503.Ccel_1455"/>
<dbReference type="RefSeq" id="WP_014312859.1">
    <property type="nucleotide sequence ID" value="NC_011898.1"/>
</dbReference>
<dbReference type="Proteomes" id="UP000001349">
    <property type="component" value="Chromosome"/>
</dbReference>
<dbReference type="EMBL" id="CP001348">
    <property type="protein sequence ID" value="ACL75809.1"/>
    <property type="molecule type" value="Genomic_DNA"/>
</dbReference>
<sequence length="102" mass="11741" precursor="true">MNSKLRDEHTDSLFDAILLLKDREECYNFFEDLCTIAELKALAQRLQVAKMLREKRTYTEICEQTGASTATISRVNRCLVYGADGYNTVLDRLQEKDGQMNV</sequence>
<accession>B8I1Y3</accession>
<gene>
    <name evidence="1" type="ordered locus">Ccel_1455</name>
</gene>
<dbReference type="eggNOG" id="COG4496">
    <property type="taxonomic scope" value="Bacteria"/>
</dbReference>
<dbReference type="InterPro" id="IPR000831">
    <property type="entry name" value="Trp_repress"/>
</dbReference>
<dbReference type="NCBIfam" id="TIGR02531">
    <property type="entry name" value="yecD_yerC"/>
    <property type="match status" value="1"/>
</dbReference>
<reference evidence="1 2" key="1">
    <citation type="submission" date="2009-01" db="EMBL/GenBank/DDBJ databases">
        <title>Complete sequence of Clostridium cellulolyticum H10.</title>
        <authorList>
            <consortium name="US DOE Joint Genome Institute"/>
            <person name="Lucas S."/>
            <person name="Copeland A."/>
            <person name="Lapidus A."/>
            <person name="Glavina del Rio T."/>
            <person name="Dalin E."/>
            <person name="Tice H."/>
            <person name="Bruce D."/>
            <person name="Goodwin L."/>
            <person name="Pitluck S."/>
            <person name="Chertkov O."/>
            <person name="Saunders E."/>
            <person name="Brettin T."/>
            <person name="Detter J.C."/>
            <person name="Han C."/>
            <person name="Larimer F."/>
            <person name="Land M."/>
            <person name="Hauser L."/>
            <person name="Kyrpides N."/>
            <person name="Ivanova N."/>
            <person name="Zhou J."/>
            <person name="Richardson P."/>
        </authorList>
    </citation>
    <scope>NUCLEOTIDE SEQUENCE [LARGE SCALE GENOMIC DNA]</scope>
    <source>
        <strain evidence="2">ATCC 35319 / DSM 5812 / JCM 6584 / H10</strain>
    </source>
</reference>
<dbReference type="Gene3D" id="1.10.1270.10">
    <property type="entry name" value="TrpR-like"/>
    <property type="match status" value="1"/>
</dbReference>
<dbReference type="InterPro" id="IPR013368">
    <property type="entry name" value="YecD_YerC"/>
</dbReference>
<dbReference type="PIRSF" id="PIRSF012508">
    <property type="entry name" value="YerC"/>
    <property type="match status" value="1"/>
</dbReference>
<evidence type="ECO:0000313" key="1">
    <source>
        <dbReference type="EMBL" id="ACL75809.1"/>
    </source>
</evidence>
<organism evidence="1 2">
    <name type="scientific">Ruminiclostridium cellulolyticum (strain ATCC 35319 / DSM 5812 / JCM 6584 / H10)</name>
    <name type="common">Clostridium cellulolyticum</name>
    <dbReference type="NCBI Taxonomy" id="394503"/>
    <lineage>
        <taxon>Bacteria</taxon>
        <taxon>Bacillati</taxon>
        <taxon>Bacillota</taxon>
        <taxon>Clostridia</taxon>
        <taxon>Eubacteriales</taxon>
        <taxon>Oscillospiraceae</taxon>
        <taxon>Ruminiclostridium</taxon>
    </lineage>
</organism>
<protein>
    <submittedName>
        <fullName evidence="1">TrpR like protein, YerC/YecD</fullName>
    </submittedName>
</protein>
<name>B8I1Y3_RUMCH</name>
<dbReference type="PANTHER" id="PTHR40080">
    <property type="entry name" value="LMO1763 PROTEIN"/>
    <property type="match status" value="1"/>
</dbReference>
<dbReference type="SUPFAM" id="SSF48295">
    <property type="entry name" value="TrpR-like"/>
    <property type="match status" value="1"/>
</dbReference>
<dbReference type="Pfam" id="PF01371">
    <property type="entry name" value="Trp_repressor"/>
    <property type="match status" value="1"/>
</dbReference>
<dbReference type="HOGENOM" id="CLU_147939_1_0_9"/>
<dbReference type="KEGG" id="cce:Ccel_1455"/>
<dbReference type="InterPro" id="IPR038116">
    <property type="entry name" value="TrpR-like_sf"/>
</dbReference>
<dbReference type="InterPro" id="IPR010921">
    <property type="entry name" value="Trp_repressor/repl_initiator"/>
</dbReference>
<dbReference type="GO" id="GO:0043565">
    <property type="term" value="F:sequence-specific DNA binding"/>
    <property type="evidence" value="ECO:0007669"/>
    <property type="project" value="InterPro"/>
</dbReference>
<dbReference type="GO" id="GO:0003700">
    <property type="term" value="F:DNA-binding transcription factor activity"/>
    <property type="evidence" value="ECO:0007669"/>
    <property type="project" value="InterPro"/>
</dbReference>